<dbReference type="InterPro" id="IPR004360">
    <property type="entry name" value="Glyas_Fos-R_dOase_dom"/>
</dbReference>
<feature type="domain" description="VOC" evidence="1">
    <location>
        <begin position="6"/>
        <end position="132"/>
    </location>
</feature>
<evidence type="ECO:0000259" key="1">
    <source>
        <dbReference type="PROSITE" id="PS51819"/>
    </source>
</evidence>
<dbReference type="InterPro" id="IPR037523">
    <property type="entry name" value="VOC_core"/>
</dbReference>
<dbReference type="Pfam" id="PF00903">
    <property type="entry name" value="Glyoxalase"/>
    <property type="match status" value="2"/>
</dbReference>
<dbReference type="AlphaFoldDB" id="A0A1E4R6G7"/>
<dbReference type="Proteomes" id="UP000094784">
    <property type="component" value="Unassembled WGS sequence"/>
</dbReference>
<dbReference type="Gene3D" id="3.10.180.10">
    <property type="entry name" value="2,3-Dihydroxybiphenyl 1,2-Dioxygenase, domain 1"/>
    <property type="match status" value="2"/>
</dbReference>
<name>A0A1E4R6G7_9BACI</name>
<gene>
    <name evidence="2" type="ORF">BG258_09075</name>
</gene>
<dbReference type="InterPro" id="IPR029068">
    <property type="entry name" value="Glyas_Bleomycin-R_OHBP_Dase"/>
</dbReference>
<reference evidence="2 3" key="1">
    <citation type="submission" date="2016-09" db="EMBL/GenBank/DDBJ databases">
        <title>Draft genome sequence of the soil isolate, Lysinibacillus fusiformis M5, a potential hypoxanthine producer.</title>
        <authorList>
            <person name="Gallegos-Monterrosa R."/>
            <person name="Maroti G."/>
            <person name="Balint B."/>
            <person name="Kovacs A.T."/>
        </authorList>
    </citation>
    <scope>NUCLEOTIDE SEQUENCE [LARGE SCALE GENOMIC DNA]</scope>
    <source>
        <strain evidence="2 3">M5</strain>
    </source>
</reference>
<dbReference type="OrthoDB" id="9785698at2"/>
<dbReference type="RefSeq" id="WP_069481065.1">
    <property type="nucleotide sequence ID" value="NZ_KV766182.1"/>
</dbReference>
<evidence type="ECO:0000313" key="2">
    <source>
        <dbReference type="EMBL" id="ODV56043.1"/>
    </source>
</evidence>
<dbReference type="EMBL" id="MECQ01000001">
    <property type="protein sequence ID" value="ODV56043.1"/>
    <property type="molecule type" value="Genomic_DNA"/>
</dbReference>
<dbReference type="InterPro" id="IPR052537">
    <property type="entry name" value="Extradiol_RC_dioxygenase"/>
</dbReference>
<dbReference type="PANTHER" id="PTHR36110">
    <property type="entry name" value="RING-CLEAVING DIOXYGENASE MHQE-RELATED"/>
    <property type="match status" value="1"/>
</dbReference>
<feature type="domain" description="VOC" evidence="1">
    <location>
        <begin position="157"/>
        <end position="275"/>
    </location>
</feature>
<accession>A0A1E4R6G7</accession>
<protein>
    <submittedName>
        <fullName evidence="2">Glyoxalase</fullName>
    </submittedName>
</protein>
<evidence type="ECO:0000313" key="3">
    <source>
        <dbReference type="Proteomes" id="UP000094784"/>
    </source>
</evidence>
<dbReference type="PROSITE" id="PS51819">
    <property type="entry name" value="VOC"/>
    <property type="match status" value="2"/>
</dbReference>
<proteinExistence type="predicted"/>
<sequence>MLKIAGHHHISMITKNAHENHQFYNHILGLRRVKKTVNQDDPSMYHLFYGDLIGSPGTGLTFFELSHAGRTHRGTDAITRIGLLIPSYDSLMYWKNRLDEFQIEHSDITTYGGTDAIYFEDPDGLRLVLLNNQDKPIPQEWTKWQHSSVEMAHQILGMGPVELTVSSLEDAAKTIVQLFGYKERSKTLTEAVFQAEEDQLQGQIVIVEQEGPKEKPGRGSVHHLAIRVSDKEELEQWEQRIKDFGFPIIRKADRYYFSSIYMKETHGIIVELATDGPGFTVDTAVEDLGTRLDLPPFLEERRQEIEEKLTPIE</sequence>
<dbReference type="SUPFAM" id="SSF54593">
    <property type="entry name" value="Glyoxalase/Bleomycin resistance protein/Dihydroxybiphenyl dioxygenase"/>
    <property type="match status" value="1"/>
</dbReference>
<organism evidence="2 3">
    <name type="scientific">Lysinibacillus fusiformis</name>
    <dbReference type="NCBI Taxonomy" id="28031"/>
    <lineage>
        <taxon>Bacteria</taxon>
        <taxon>Bacillati</taxon>
        <taxon>Bacillota</taxon>
        <taxon>Bacilli</taxon>
        <taxon>Bacillales</taxon>
        <taxon>Bacillaceae</taxon>
        <taxon>Lysinibacillus</taxon>
    </lineage>
</organism>
<comment type="caution">
    <text evidence="2">The sequence shown here is derived from an EMBL/GenBank/DDBJ whole genome shotgun (WGS) entry which is preliminary data.</text>
</comment>
<dbReference type="PANTHER" id="PTHR36110:SF4">
    <property type="entry name" value="RING-CLEAVING DIOXYGENASE MHQA-RELATED"/>
    <property type="match status" value="1"/>
</dbReference>